<evidence type="ECO:0000313" key="1">
    <source>
        <dbReference type="EMBL" id="KAK9938712.1"/>
    </source>
</evidence>
<reference evidence="1 2" key="1">
    <citation type="journal article" date="2023" name="G3 (Bethesda)">
        <title>A chromosome-length genome assembly and annotation of blackberry (Rubus argutus, cv. 'Hillquist').</title>
        <authorList>
            <person name="Bruna T."/>
            <person name="Aryal R."/>
            <person name="Dudchenko O."/>
            <person name="Sargent D.J."/>
            <person name="Mead D."/>
            <person name="Buti M."/>
            <person name="Cavallini A."/>
            <person name="Hytonen T."/>
            <person name="Andres J."/>
            <person name="Pham M."/>
            <person name="Weisz D."/>
            <person name="Mascagni F."/>
            <person name="Usai G."/>
            <person name="Natali L."/>
            <person name="Bassil N."/>
            <person name="Fernandez G.E."/>
            <person name="Lomsadze A."/>
            <person name="Armour M."/>
            <person name="Olukolu B."/>
            <person name="Poorten T."/>
            <person name="Britton C."/>
            <person name="Davik J."/>
            <person name="Ashrafi H."/>
            <person name="Aiden E.L."/>
            <person name="Borodovsky M."/>
            <person name="Worthington M."/>
        </authorList>
    </citation>
    <scope>NUCLEOTIDE SEQUENCE [LARGE SCALE GENOMIC DNA]</scope>
    <source>
        <strain evidence="1">PI 553951</strain>
    </source>
</reference>
<dbReference type="Proteomes" id="UP001457282">
    <property type="component" value="Unassembled WGS sequence"/>
</dbReference>
<protein>
    <submittedName>
        <fullName evidence="1">Uncharacterized protein</fullName>
    </submittedName>
</protein>
<comment type="caution">
    <text evidence="1">The sequence shown here is derived from an EMBL/GenBank/DDBJ whole genome shotgun (WGS) entry which is preliminary data.</text>
</comment>
<keyword evidence="2" id="KW-1185">Reference proteome</keyword>
<accession>A0AAW1XPI5</accession>
<name>A0AAW1XPI5_RUBAR</name>
<proteinExistence type="predicted"/>
<evidence type="ECO:0000313" key="2">
    <source>
        <dbReference type="Proteomes" id="UP001457282"/>
    </source>
</evidence>
<sequence length="131" mass="15505">MGNVQTYILWESQRALKDQEEKVKDKYRALKSWLTIHGISEKTKTQVEEIIKQNKEVERKHGDVAVDLVFVFNAIKEDNNKKWEFWTRLCENALKNVTILQHLPMDTLGELLVVLHPVRYSKDDYVVHKEI</sequence>
<dbReference type="AlphaFoldDB" id="A0AAW1XPI5"/>
<dbReference type="SUPFAM" id="SSF51206">
    <property type="entry name" value="cAMP-binding domain-like"/>
    <property type="match status" value="1"/>
</dbReference>
<organism evidence="1 2">
    <name type="scientific">Rubus argutus</name>
    <name type="common">Southern blackberry</name>
    <dbReference type="NCBI Taxonomy" id="59490"/>
    <lineage>
        <taxon>Eukaryota</taxon>
        <taxon>Viridiplantae</taxon>
        <taxon>Streptophyta</taxon>
        <taxon>Embryophyta</taxon>
        <taxon>Tracheophyta</taxon>
        <taxon>Spermatophyta</taxon>
        <taxon>Magnoliopsida</taxon>
        <taxon>eudicotyledons</taxon>
        <taxon>Gunneridae</taxon>
        <taxon>Pentapetalae</taxon>
        <taxon>rosids</taxon>
        <taxon>fabids</taxon>
        <taxon>Rosales</taxon>
        <taxon>Rosaceae</taxon>
        <taxon>Rosoideae</taxon>
        <taxon>Rosoideae incertae sedis</taxon>
        <taxon>Rubus</taxon>
    </lineage>
</organism>
<gene>
    <name evidence="1" type="ORF">M0R45_015434</name>
</gene>
<dbReference type="InterPro" id="IPR018490">
    <property type="entry name" value="cNMP-bd_dom_sf"/>
</dbReference>
<dbReference type="EMBL" id="JBEDUW010000003">
    <property type="protein sequence ID" value="KAK9938712.1"/>
    <property type="molecule type" value="Genomic_DNA"/>
</dbReference>